<evidence type="ECO:0000313" key="1">
    <source>
        <dbReference type="EMBL" id="AUB84807.1"/>
    </source>
</evidence>
<dbReference type="KEGG" id="tsy:THSYN_16515"/>
<dbReference type="EMBL" id="CP020370">
    <property type="protein sequence ID" value="AUB84807.1"/>
    <property type="molecule type" value="Genomic_DNA"/>
</dbReference>
<reference evidence="1 2" key="1">
    <citation type="submission" date="2017-03" db="EMBL/GenBank/DDBJ databases">
        <title>Complete genome sequence of Candidatus 'Thiodictyon syntrophicum' sp. nov. strain Cad16T, a photolithoautotroph purple sulfur bacterium isolated from an alpine meromictic lake.</title>
        <authorList>
            <person name="Luedin S.M."/>
            <person name="Pothier J.F."/>
            <person name="Danza F."/>
            <person name="Storelli N."/>
            <person name="Wittwer M."/>
            <person name="Tonolla M."/>
        </authorList>
    </citation>
    <scope>NUCLEOTIDE SEQUENCE [LARGE SCALE GENOMIC DNA]</scope>
    <source>
        <strain evidence="1 2">Cad16T</strain>
    </source>
</reference>
<accession>A0A2K8UGZ8</accession>
<proteinExistence type="predicted"/>
<keyword evidence="2" id="KW-1185">Reference proteome</keyword>
<sequence>MARIVDDIPEDALLAPKVSDATAAAEIRLAAAVKLYELGRLSSGAAARRAGLPRVQFLSKLADYSVDTFCLSDDELKRQTHLA</sequence>
<name>A0A2K8UGZ8_9GAMM</name>
<gene>
    <name evidence="1" type="ORF">THSYN_16515</name>
</gene>
<dbReference type="Proteomes" id="UP000232638">
    <property type="component" value="Chromosome"/>
</dbReference>
<evidence type="ECO:0000313" key="2">
    <source>
        <dbReference type="Proteomes" id="UP000232638"/>
    </source>
</evidence>
<organism evidence="1 2">
    <name type="scientific">Candidatus Thiodictyon syntrophicum</name>
    <dbReference type="NCBI Taxonomy" id="1166950"/>
    <lineage>
        <taxon>Bacteria</taxon>
        <taxon>Pseudomonadati</taxon>
        <taxon>Pseudomonadota</taxon>
        <taxon>Gammaproteobacteria</taxon>
        <taxon>Chromatiales</taxon>
        <taxon>Chromatiaceae</taxon>
        <taxon>Thiodictyon</taxon>
    </lineage>
</organism>
<dbReference type="Pfam" id="PF03683">
    <property type="entry name" value="UPF0175"/>
    <property type="match status" value="1"/>
</dbReference>
<dbReference type="InterPro" id="IPR005368">
    <property type="entry name" value="UPF0175"/>
</dbReference>
<dbReference type="AlphaFoldDB" id="A0A2K8UGZ8"/>
<protein>
    <submittedName>
        <fullName evidence="1">Small protein</fullName>
    </submittedName>
</protein>